<dbReference type="SUPFAM" id="SSF56219">
    <property type="entry name" value="DNase I-like"/>
    <property type="match status" value="1"/>
</dbReference>
<dbReference type="SUPFAM" id="SSF54695">
    <property type="entry name" value="POZ domain"/>
    <property type="match status" value="1"/>
</dbReference>
<evidence type="ECO:0000259" key="5">
    <source>
        <dbReference type="PROSITE" id="PS50878"/>
    </source>
</evidence>
<dbReference type="InterPro" id="IPR000210">
    <property type="entry name" value="BTB/POZ_dom"/>
</dbReference>
<dbReference type="GO" id="GO:0003779">
    <property type="term" value="F:actin binding"/>
    <property type="evidence" value="ECO:0007669"/>
    <property type="project" value="UniProtKB-KW"/>
</dbReference>
<name>A0AA88LCB0_ARTSF</name>
<keyword evidence="7" id="KW-1185">Reference proteome</keyword>
<feature type="domain" description="Reverse transcriptase" evidence="5">
    <location>
        <begin position="427"/>
        <end position="699"/>
    </location>
</feature>
<dbReference type="Gene3D" id="1.25.40.420">
    <property type="match status" value="1"/>
</dbReference>
<dbReference type="Pfam" id="PF07707">
    <property type="entry name" value="BACK"/>
    <property type="match status" value="1"/>
</dbReference>
<feature type="non-terminal residue" evidence="6">
    <location>
        <position position="1"/>
    </location>
</feature>
<dbReference type="InterPro" id="IPR000477">
    <property type="entry name" value="RT_dom"/>
</dbReference>
<dbReference type="InterPro" id="IPR011705">
    <property type="entry name" value="BACK"/>
</dbReference>
<comment type="caution">
    <text evidence="6">The sequence shown here is derived from an EMBL/GenBank/DDBJ whole genome shotgun (WGS) entry which is preliminary data.</text>
</comment>
<dbReference type="Pfam" id="PF01344">
    <property type="entry name" value="Kelch_1"/>
    <property type="match status" value="2"/>
</dbReference>
<evidence type="ECO:0000313" key="6">
    <source>
        <dbReference type="EMBL" id="KAK2716145.1"/>
    </source>
</evidence>
<evidence type="ECO:0000313" key="7">
    <source>
        <dbReference type="Proteomes" id="UP001187531"/>
    </source>
</evidence>
<dbReference type="SMART" id="SM00875">
    <property type="entry name" value="BACK"/>
    <property type="match status" value="1"/>
</dbReference>
<dbReference type="InterPro" id="IPR005135">
    <property type="entry name" value="Endo/exonuclease/phosphatase"/>
</dbReference>
<dbReference type="SMART" id="SM00225">
    <property type="entry name" value="BTB"/>
    <property type="match status" value="1"/>
</dbReference>
<dbReference type="InterPro" id="IPR006652">
    <property type="entry name" value="Kelch_1"/>
</dbReference>
<dbReference type="Gene3D" id="3.60.10.10">
    <property type="entry name" value="Endonuclease/exonuclease/phosphatase"/>
    <property type="match status" value="1"/>
</dbReference>
<dbReference type="InterPro" id="IPR015915">
    <property type="entry name" value="Kelch-typ_b-propeller"/>
</dbReference>
<dbReference type="Proteomes" id="UP001187531">
    <property type="component" value="Unassembled WGS sequence"/>
</dbReference>
<sequence>MARWDRKTGPGGGLMTLVKDNIPFKIVDDFTPGKNEIGIISVKEDGTDNWISVINYYNRTATDFDFKQFKDAFQKCKERKIIAGDFNLHNPMWDSTSSPNHNSNLLADFITDPQNMVCLITPIDLGTRLNPLNGKTSTIDLTIASLDLSVDFEVVIPSPFDSDHFPVMSVLNFSAYRLQLMKSVSWKFCKESWPEWQREVDSDLTDVELPTSVEELNEKLTQVMVNASERVFGYVKLKRKSRNSTPGWNVACQKAYKERNTARNKFRRNPTVTNKIEMNAKQAIFRKIVPQEIKNGWKTLIETKFTKTTSIKELWRNWKVYTGQRSSPISGIMIHNGTTAATTPEKIKLLKEYLIANIPPQLSTQNGPTMQPTQVFPKNDIELVEQDIDTIIKKLKPGAMGPDRIHNEMLSIMSPLLKASVLTLFNRSIKEGYVPSLWKKAAIIPILKPQKDPTSPKSYRPIALTSCLCKLMERLIKKKVLPEIEKVVQPEQLGFLPQRSTIDCLVRRENQIKQGFRLGKETLAVFLDMTSAFDRVNIPTLMAKLKKLNISPQIVEWIGNFLTERKIEITLENHSSGFFSAPNNVGLPQGGVLSPLLFLVYCHDINLDTILGCKLYLYADDIAVAASSRDRGCLKASVKKALYYLENWTMENYMSFSTEKSVSVLFSRKNRTNVQPPIVSLAGVDIQHAEKFCYLGVLLDSKLLWTNHIDYLVGNLRSRANFLNAICLSKRGAPYSCVSKLIGATITSKLDYGSMFYREATKHNLQKLDSAFNQVLRRALGCLKTTPTPALYCELGVTSLQRRRNNLQARYFLKKMGSTNHIVYKECIATWNQDLQFRPRFSPTVYKYSCLMSNAGLPGLVPTPNIDDLSSRFNGIGTSYHLSLNMDPTGVYQRHSSIGIPARSWIIQSGPHTNHQPDFAAVPRRAASDFNFSSLNSQSGNTSPDGKFVSDSHTRNCMKRMEYYLKTGVLTDIVLVAENKRISAHRVILSAASDYFDAMFTSDVREANQTEVEIRQVDPDALQSLVQYCYTGLVEIQEDNVEGLLAAACLLQLSPVVDECCIFLIKQLHPSNCLGIKIFADAQSCTELFNVAENFTADHFMEVIKNQEFLALPCSEVIKLLSSDNLNVFNEEAVFQAMVAWIKHDLDGRKQHLCTLLSLIKLPQLTPHFIADHIETEPLFRDDYGCQDLIREALMFHLLPERRYAFQSPRTRPRKSTMGCLYLLGWMDSNKGSCGFEKYSPRLDAWTHLGVINGRRLLFGAAAMDHKIFVVGGRDGLKTLASMESFDPKLGTWTILSPMTTHRHGLGVAILGGPLYAVGGHDGWSFLNTVERWDPVSKQWSLVAPMNSPRSTAGVAVLNG</sequence>
<dbReference type="GO" id="GO:0003824">
    <property type="term" value="F:catalytic activity"/>
    <property type="evidence" value="ECO:0007669"/>
    <property type="project" value="InterPro"/>
</dbReference>
<feature type="domain" description="BTB" evidence="4">
    <location>
        <begin position="971"/>
        <end position="1038"/>
    </location>
</feature>
<dbReference type="InterPro" id="IPR036691">
    <property type="entry name" value="Endo/exonu/phosph_ase_sf"/>
</dbReference>
<dbReference type="SUPFAM" id="SSF56672">
    <property type="entry name" value="DNA/RNA polymerases"/>
    <property type="match status" value="1"/>
</dbReference>
<evidence type="ECO:0008006" key="8">
    <source>
        <dbReference type="Google" id="ProtNLM"/>
    </source>
</evidence>
<organism evidence="6 7">
    <name type="scientific">Artemia franciscana</name>
    <name type="common">Brine shrimp</name>
    <name type="synonym">Artemia sanfranciscana</name>
    <dbReference type="NCBI Taxonomy" id="6661"/>
    <lineage>
        <taxon>Eukaryota</taxon>
        <taxon>Metazoa</taxon>
        <taxon>Ecdysozoa</taxon>
        <taxon>Arthropoda</taxon>
        <taxon>Crustacea</taxon>
        <taxon>Branchiopoda</taxon>
        <taxon>Anostraca</taxon>
        <taxon>Artemiidae</taxon>
        <taxon>Artemia</taxon>
    </lineage>
</organism>
<dbReference type="Pfam" id="PF00651">
    <property type="entry name" value="BTB"/>
    <property type="match status" value="1"/>
</dbReference>
<dbReference type="PROSITE" id="PS50878">
    <property type="entry name" value="RT_POL"/>
    <property type="match status" value="1"/>
</dbReference>
<evidence type="ECO:0000259" key="4">
    <source>
        <dbReference type="PROSITE" id="PS50097"/>
    </source>
</evidence>
<keyword evidence="1" id="KW-0880">Kelch repeat</keyword>
<keyword evidence="2" id="KW-0677">Repeat</keyword>
<dbReference type="FunFam" id="1.25.40.420:FF:000001">
    <property type="entry name" value="Kelch-like family member 12"/>
    <property type="match status" value="1"/>
</dbReference>
<dbReference type="EMBL" id="JAVRJZ010000012">
    <property type="protein sequence ID" value="KAK2716145.1"/>
    <property type="molecule type" value="Genomic_DNA"/>
</dbReference>
<evidence type="ECO:0000256" key="2">
    <source>
        <dbReference type="ARBA" id="ARBA00022737"/>
    </source>
</evidence>
<dbReference type="Gene3D" id="2.120.10.80">
    <property type="entry name" value="Kelch-type beta propeller"/>
    <property type="match status" value="1"/>
</dbReference>
<dbReference type="SUPFAM" id="SSF117281">
    <property type="entry name" value="Kelch motif"/>
    <property type="match status" value="1"/>
</dbReference>
<keyword evidence="3" id="KW-0009">Actin-binding</keyword>
<dbReference type="CDD" id="cd18444">
    <property type="entry name" value="BACK_KLHL1_like"/>
    <property type="match status" value="1"/>
</dbReference>
<gene>
    <name evidence="6" type="ORF">QYM36_010654</name>
</gene>
<dbReference type="Pfam" id="PF00078">
    <property type="entry name" value="RVT_1"/>
    <property type="match status" value="1"/>
</dbReference>
<dbReference type="GO" id="GO:0071897">
    <property type="term" value="P:DNA biosynthetic process"/>
    <property type="evidence" value="ECO:0007669"/>
    <property type="project" value="UniProtKB-ARBA"/>
</dbReference>
<accession>A0AA88LCB0</accession>
<evidence type="ECO:0000256" key="1">
    <source>
        <dbReference type="ARBA" id="ARBA00022441"/>
    </source>
</evidence>
<dbReference type="Gene3D" id="3.30.710.10">
    <property type="entry name" value="Potassium Channel Kv1.1, Chain A"/>
    <property type="match status" value="1"/>
</dbReference>
<reference evidence="6" key="1">
    <citation type="submission" date="2023-07" db="EMBL/GenBank/DDBJ databases">
        <title>Chromosome-level genome assembly of Artemia franciscana.</title>
        <authorList>
            <person name="Jo E."/>
        </authorList>
    </citation>
    <scope>NUCLEOTIDE SEQUENCE</scope>
    <source>
        <tissue evidence="6">Whole body</tissue>
    </source>
</reference>
<dbReference type="PROSITE" id="PS50097">
    <property type="entry name" value="BTB"/>
    <property type="match status" value="1"/>
</dbReference>
<dbReference type="SMART" id="SM00612">
    <property type="entry name" value="Kelch"/>
    <property type="match status" value="3"/>
</dbReference>
<protein>
    <recommendedName>
        <fullName evidence="8">BTB domain-containing protein</fullName>
    </recommendedName>
</protein>
<dbReference type="PANTHER" id="PTHR24412">
    <property type="entry name" value="KELCH PROTEIN"/>
    <property type="match status" value="1"/>
</dbReference>
<dbReference type="InterPro" id="IPR011333">
    <property type="entry name" value="SKP1/BTB/POZ_sf"/>
</dbReference>
<evidence type="ECO:0000256" key="3">
    <source>
        <dbReference type="ARBA" id="ARBA00023203"/>
    </source>
</evidence>
<proteinExistence type="predicted"/>
<dbReference type="FunFam" id="3.30.710.10:FF:000001">
    <property type="entry name" value="Kelch-like family member 20"/>
    <property type="match status" value="1"/>
</dbReference>
<dbReference type="Pfam" id="PF14529">
    <property type="entry name" value="Exo_endo_phos_2"/>
    <property type="match status" value="1"/>
</dbReference>
<dbReference type="InterPro" id="IPR043502">
    <property type="entry name" value="DNA/RNA_pol_sf"/>
</dbReference>
<dbReference type="PANTHER" id="PTHR24412:SF74">
    <property type="entry name" value="KELCH-LIKE PROTEIN 4"/>
    <property type="match status" value="1"/>
</dbReference>
<dbReference type="CDD" id="cd01650">
    <property type="entry name" value="RT_nLTR_like"/>
    <property type="match status" value="1"/>
</dbReference>